<proteinExistence type="predicted"/>
<name>A0A951PLC8_9CYAN</name>
<evidence type="ECO:0000313" key="2">
    <source>
        <dbReference type="Proteomes" id="UP000753908"/>
    </source>
</evidence>
<dbReference type="Proteomes" id="UP000753908">
    <property type="component" value="Unassembled WGS sequence"/>
</dbReference>
<accession>A0A951PLC8</accession>
<reference evidence="1" key="2">
    <citation type="journal article" date="2022" name="Microbiol. Resour. Announc.">
        <title>Metagenome Sequencing to Explore Phylogenomics of Terrestrial Cyanobacteria.</title>
        <authorList>
            <person name="Ward R.D."/>
            <person name="Stajich J.E."/>
            <person name="Johansen J.R."/>
            <person name="Huntemann M."/>
            <person name="Clum A."/>
            <person name="Foster B."/>
            <person name="Foster B."/>
            <person name="Roux S."/>
            <person name="Palaniappan K."/>
            <person name="Varghese N."/>
            <person name="Mukherjee S."/>
            <person name="Reddy T.B.K."/>
            <person name="Daum C."/>
            <person name="Copeland A."/>
            <person name="Chen I.A."/>
            <person name="Ivanova N.N."/>
            <person name="Kyrpides N.C."/>
            <person name="Shapiro N."/>
            <person name="Eloe-Fadrosh E.A."/>
            <person name="Pietrasiak N."/>
        </authorList>
    </citation>
    <scope>NUCLEOTIDE SEQUENCE</scope>
    <source>
        <strain evidence="1">CPER-KK1</strain>
    </source>
</reference>
<evidence type="ECO:0000313" key="1">
    <source>
        <dbReference type="EMBL" id="MBW4545064.1"/>
    </source>
</evidence>
<dbReference type="EMBL" id="JAHHIF010000012">
    <property type="protein sequence ID" value="MBW4545064.1"/>
    <property type="molecule type" value="Genomic_DNA"/>
</dbReference>
<gene>
    <name evidence="1" type="ORF">KME25_11545</name>
</gene>
<dbReference type="AlphaFoldDB" id="A0A951PLC8"/>
<comment type="caution">
    <text evidence="1">The sequence shown here is derived from an EMBL/GenBank/DDBJ whole genome shotgun (WGS) entry which is preliminary data.</text>
</comment>
<protein>
    <submittedName>
        <fullName evidence="1">Uncharacterized protein</fullName>
    </submittedName>
</protein>
<sequence>MRVTATCPITFSSKIPSTAEFAIAYSINVATNNTGTCARGDHKNAVVVEAFSCASWWLSPTGIIF</sequence>
<reference evidence="1" key="1">
    <citation type="submission" date="2021-05" db="EMBL/GenBank/DDBJ databases">
        <authorList>
            <person name="Pietrasiak N."/>
            <person name="Ward R."/>
            <person name="Stajich J.E."/>
            <person name="Kurbessoian T."/>
        </authorList>
    </citation>
    <scope>NUCLEOTIDE SEQUENCE</scope>
    <source>
        <strain evidence="1">CPER-KK1</strain>
    </source>
</reference>
<organism evidence="1 2">
    <name type="scientific">Symplocastrum torsivum CPER-KK1</name>
    <dbReference type="NCBI Taxonomy" id="450513"/>
    <lineage>
        <taxon>Bacteria</taxon>
        <taxon>Bacillati</taxon>
        <taxon>Cyanobacteriota</taxon>
        <taxon>Cyanophyceae</taxon>
        <taxon>Oscillatoriophycideae</taxon>
        <taxon>Oscillatoriales</taxon>
        <taxon>Microcoleaceae</taxon>
        <taxon>Symplocastrum</taxon>
    </lineage>
</organism>